<protein>
    <submittedName>
        <fullName evidence="2">Uncharacterized protein</fullName>
    </submittedName>
</protein>
<accession>A0A132B635</accession>
<sequence length="184" mass="19599">MKYPLIRVSILGLLASCGASISVSAPTVNGDTTVTEPIILNSAGVQKGFVAPKPGSSVPNSTSVKLLPRSNILRKRDDYFCTGDAPDVDDCNEVINTALDDNETITIPDNLCFEISYQTCVGYVCSTPCGGYTFSTTWFGNTLSDLLSLCVDDGQGGEIYTTSDVIYEVGFVTDGEGFPQYEAC</sequence>
<evidence type="ECO:0000313" key="3">
    <source>
        <dbReference type="Proteomes" id="UP000070700"/>
    </source>
</evidence>
<feature type="chain" id="PRO_5007287918" evidence="1">
    <location>
        <begin position="21"/>
        <end position="184"/>
    </location>
</feature>
<dbReference type="AlphaFoldDB" id="A0A132B635"/>
<organism evidence="2 3">
    <name type="scientific">Mollisia scopiformis</name>
    <name type="common">Conifer needle endophyte fungus</name>
    <name type="synonym">Phialocephala scopiformis</name>
    <dbReference type="NCBI Taxonomy" id="149040"/>
    <lineage>
        <taxon>Eukaryota</taxon>
        <taxon>Fungi</taxon>
        <taxon>Dikarya</taxon>
        <taxon>Ascomycota</taxon>
        <taxon>Pezizomycotina</taxon>
        <taxon>Leotiomycetes</taxon>
        <taxon>Helotiales</taxon>
        <taxon>Mollisiaceae</taxon>
        <taxon>Mollisia</taxon>
    </lineage>
</organism>
<keyword evidence="1" id="KW-0732">Signal</keyword>
<feature type="signal peptide" evidence="1">
    <location>
        <begin position="1"/>
        <end position="20"/>
    </location>
</feature>
<evidence type="ECO:0000256" key="1">
    <source>
        <dbReference type="SAM" id="SignalP"/>
    </source>
</evidence>
<dbReference type="KEGG" id="psco:LY89DRAFT_353890"/>
<proteinExistence type="predicted"/>
<evidence type="ECO:0000313" key="2">
    <source>
        <dbReference type="EMBL" id="KUJ07876.1"/>
    </source>
</evidence>
<dbReference type="Proteomes" id="UP000070700">
    <property type="component" value="Unassembled WGS sequence"/>
</dbReference>
<dbReference type="InParanoid" id="A0A132B635"/>
<dbReference type="RefSeq" id="XP_018062231.1">
    <property type="nucleotide sequence ID" value="XM_018206951.1"/>
</dbReference>
<name>A0A132B635_MOLSC</name>
<dbReference type="EMBL" id="KQ947438">
    <property type="protein sequence ID" value="KUJ07876.1"/>
    <property type="molecule type" value="Genomic_DNA"/>
</dbReference>
<dbReference type="GeneID" id="28816677"/>
<gene>
    <name evidence="2" type="ORF">LY89DRAFT_353890</name>
</gene>
<reference evidence="2 3" key="1">
    <citation type="submission" date="2015-10" db="EMBL/GenBank/DDBJ databases">
        <title>Full genome of DAOMC 229536 Phialocephala scopiformis, a fungal endophyte of spruce producing the potent anti-insectan compound rugulosin.</title>
        <authorList>
            <consortium name="DOE Joint Genome Institute"/>
            <person name="Walker A.K."/>
            <person name="Frasz S.L."/>
            <person name="Seifert K.A."/>
            <person name="Miller J.D."/>
            <person name="Mondo S.J."/>
            <person name="Labutti K."/>
            <person name="Lipzen A."/>
            <person name="Dockter R."/>
            <person name="Kennedy M."/>
            <person name="Grigoriev I.V."/>
            <person name="Spatafora J.W."/>
        </authorList>
    </citation>
    <scope>NUCLEOTIDE SEQUENCE [LARGE SCALE GENOMIC DNA]</scope>
    <source>
        <strain evidence="2 3">CBS 120377</strain>
    </source>
</reference>
<dbReference type="OrthoDB" id="5211607at2759"/>
<keyword evidence="3" id="KW-1185">Reference proteome</keyword>